<evidence type="ECO:0000256" key="1">
    <source>
        <dbReference type="SAM" id="Phobius"/>
    </source>
</evidence>
<protein>
    <submittedName>
        <fullName evidence="2">Unannotated protein</fullName>
    </submittedName>
</protein>
<reference evidence="2" key="1">
    <citation type="submission" date="2020-05" db="EMBL/GenBank/DDBJ databases">
        <authorList>
            <person name="Chiriac C."/>
            <person name="Salcher M."/>
            <person name="Ghai R."/>
            <person name="Kavagutti S V."/>
        </authorList>
    </citation>
    <scope>NUCLEOTIDE SEQUENCE</scope>
</reference>
<keyword evidence="1" id="KW-0812">Transmembrane</keyword>
<proteinExistence type="predicted"/>
<organism evidence="2">
    <name type="scientific">freshwater metagenome</name>
    <dbReference type="NCBI Taxonomy" id="449393"/>
    <lineage>
        <taxon>unclassified sequences</taxon>
        <taxon>metagenomes</taxon>
        <taxon>ecological metagenomes</taxon>
    </lineage>
</organism>
<keyword evidence="1" id="KW-0472">Membrane</keyword>
<keyword evidence="1" id="KW-1133">Transmembrane helix</keyword>
<feature type="transmembrane region" description="Helical" evidence="1">
    <location>
        <begin position="121"/>
        <end position="143"/>
    </location>
</feature>
<feature type="transmembrane region" description="Helical" evidence="1">
    <location>
        <begin position="57"/>
        <end position="73"/>
    </location>
</feature>
<evidence type="ECO:0000313" key="2">
    <source>
        <dbReference type="EMBL" id="CAB5040690.1"/>
    </source>
</evidence>
<feature type="transmembrane region" description="Helical" evidence="1">
    <location>
        <begin position="85"/>
        <end position="109"/>
    </location>
</feature>
<dbReference type="EMBL" id="CAFBPZ010000086">
    <property type="protein sequence ID" value="CAB5040690.1"/>
    <property type="molecule type" value="Genomic_DNA"/>
</dbReference>
<sequence>MHKRRKQHPKVNPVNSPVRDFELVGERRWPMALAVVSTGGLFFAIPEEFRLSNIWHYFYLLLLLVLLLTLIIGDPGRINRESPWLRIATGSMLGLITVVTAVSAFRLIYGILTQAQFDTPAQLLFVGAIVWVTNIMAFALWYWHLDSGGPAARALRDVRTQPAFRFPEQGIPEIVGPDWYPQFFDYLALSFNVATSFSPTDIAAIRHWSKLSMIAESAISLSLVGLVLARAVNVL</sequence>
<gene>
    <name evidence="2" type="ORF">UFOPK4237_01185</name>
</gene>
<dbReference type="AlphaFoldDB" id="A0A6J7SKB0"/>
<accession>A0A6J7SKB0</accession>
<name>A0A6J7SKB0_9ZZZZ</name>